<evidence type="ECO:0000259" key="3">
    <source>
        <dbReference type="PROSITE" id="PS50089"/>
    </source>
</evidence>
<proteinExistence type="predicted"/>
<reference evidence="4" key="1">
    <citation type="submission" date="2015-03" db="EMBL/GenBank/DDBJ databases">
        <title>A transcriptome of Araucaria cunninghamii, an australian fine timber species.</title>
        <authorList>
            <person name="Jing Yi C.J.Y."/>
            <person name="Yin San L.Y.S."/>
            <person name="Abdul Karim S.S."/>
            <person name="Wan Azmi N.N."/>
            <person name="Hercus R.R."/>
            <person name="Croft L.L."/>
        </authorList>
    </citation>
    <scope>NUCLEOTIDE SEQUENCE</scope>
    <source>
        <strain evidence="4">MI0301</strain>
        <tissue evidence="4">Leaf</tissue>
    </source>
</reference>
<feature type="compositionally biased region" description="Polar residues" evidence="2">
    <location>
        <begin position="234"/>
        <end position="261"/>
    </location>
</feature>
<dbReference type="Gene3D" id="3.30.40.10">
    <property type="entry name" value="Zinc/RING finger domain, C3HC4 (zinc finger)"/>
    <property type="match status" value="1"/>
</dbReference>
<feature type="compositionally biased region" description="Low complexity" evidence="2">
    <location>
        <begin position="525"/>
        <end position="561"/>
    </location>
</feature>
<feature type="domain" description="RING-type" evidence="3">
    <location>
        <begin position="963"/>
        <end position="1002"/>
    </location>
</feature>
<dbReference type="PANTHER" id="PTHR46519:SF2">
    <property type="entry name" value="RING_U-BOX SUPERFAMILY PROTEIN"/>
    <property type="match status" value="1"/>
</dbReference>
<dbReference type="Pfam" id="PF13920">
    <property type="entry name" value="zf-C3HC4_3"/>
    <property type="match status" value="1"/>
</dbReference>
<feature type="compositionally biased region" description="Pro residues" evidence="2">
    <location>
        <begin position="846"/>
        <end position="856"/>
    </location>
</feature>
<dbReference type="SUPFAM" id="SSF57850">
    <property type="entry name" value="RING/U-box"/>
    <property type="match status" value="1"/>
</dbReference>
<feature type="region of interest" description="Disordered" evidence="2">
    <location>
        <begin position="198"/>
        <end position="319"/>
    </location>
</feature>
<dbReference type="GO" id="GO:0008270">
    <property type="term" value="F:zinc ion binding"/>
    <property type="evidence" value="ECO:0007669"/>
    <property type="project" value="UniProtKB-KW"/>
</dbReference>
<feature type="compositionally biased region" description="Basic and acidic residues" evidence="2">
    <location>
        <begin position="287"/>
        <end position="319"/>
    </location>
</feature>
<feature type="region of interest" description="Disordered" evidence="2">
    <location>
        <begin position="368"/>
        <end position="398"/>
    </location>
</feature>
<feature type="compositionally biased region" description="Polar residues" evidence="2">
    <location>
        <begin position="274"/>
        <end position="286"/>
    </location>
</feature>
<sequence length="1015" mass="115083">MASGSIDADERLANMIHRQQLQQKEDMNQLAGGQSVSDAHAEFRRGLEELVRDHFHTCITLASCSSAHDSGIGGRCDHIDHFHDDHDDEDEEEGDQLVRRRRRSDIEEGFAESSAARRRQSRFLTRWAARQAQEMITTMERQNRESELLALAGLHAVSMLDSSFLRESSASRTEGAVERPSTRASSLLQMWREFEEEQRADRARGRMRVRMAQSEVPETGREEAVDQAYHENPGTGTRENSANNTNVNTLSHESNQQSSVSRDGGDPFGDRQWMANTQNDNETSDMGNRHEEYQDWEETHLDSENSSREQSPELGEVERERVRHIVRGWVTANGISESASNLTHSSGRRAELLGENERERVRLAREWVHTASQQRDARGSRREQSHRHDVQPGLVRRQARRREGIRDGLVAEVEQTEPEHVNRDALRLRGRQAIVDLLVRIGRERQRELQRLVERRAVSDFAHRNRIQSLLRGRFLRSGPPTEEERPPSIAARELGQLRQRRTVSGLRSESIVRGQAGSHSNDTGGSDSISSGNINSGISGNSHIGSSGNSNSNSAGNNQSRLEEVQNTLQNEPSSTLQDSNQAGNRQDPGREIREVLEREIEGDLDDMGRERQEMDMEHVGRDSQEEMAQDVDGNWQENAAEGGLQEWQEDAEGELSRGWQDDSENADADWQGGANQDADGDWQGGVHQDVDRDWEEGANQDEDRDWQGNASQVVQGDWHEDASQQVERDWQEGPSQSVARAWEGISTTRRVNNFQPTEDATEHNMELRELLGRRSVSTVLASEFRESLDQLIRSYVERQGRNPVAWDLERPVQRPTLQEEDPEQQVVERQNGDLTNNTGQRGLLPPPPPPPPPQPLWQQGTAWAASILRPPPQAAWTRHSLHRSDIEWEIVNDLRTEMARVQQGMISMQRMLEACMEMQLELQRSVRQEVSAALNRSNEGQSVPDESIDGSKWITVRKGMCCVCCDRNIDSLLYRCGHMCTCLKCASEMLHNSGKCPMCRAPIVEVVRAYCVM</sequence>
<keyword evidence="1" id="KW-0862">Zinc</keyword>
<keyword evidence="1" id="KW-0863">Zinc-finger</keyword>
<feature type="region of interest" description="Disordered" evidence="2">
    <location>
        <begin position="651"/>
        <end position="689"/>
    </location>
</feature>
<evidence type="ECO:0000256" key="2">
    <source>
        <dbReference type="SAM" id="MobiDB-lite"/>
    </source>
</evidence>
<feature type="region of interest" description="Disordered" evidence="2">
    <location>
        <begin position="473"/>
        <end position="594"/>
    </location>
</feature>
<dbReference type="PANTHER" id="PTHR46519">
    <property type="entry name" value="RING/U-BOX SUPERFAMILY PROTEIN"/>
    <property type="match status" value="1"/>
</dbReference>
<feature type="compositionally biased region" description="Basic and acidic residues" evidence="2">
    <location>
        <begin position="375"/>
        <end position="390"/>
    </location>
</feature>
<evidence type="ECO:0000256" key="1">
    <source>
        <dbReference type="PROSITE-ProRule" id="PRU00175"/>
    </source>
</evidence>
<dbReference type="CDD" id="cd16647">
    <property type="entry name" value="mRING-HC-C3HC5_NEU1"/>
    <property type="match status" value="1"/>
</dbReference>
<dbReference type="EMBL" id="GCKF01031042">
    <property type="protein sequence ID" value="JAG97847.1"/>
    <property type="molecule type" value="Transcribed_RNA"/>
</dbReference>
<feature type="region of interest" description="Disordered" evidence="2">
    <location>
        <begin position="809"/>
        <end position="856"/>
    </location>
</feature>
<organism evidence="4">
    <name type="scientific">Araucaria cunninghamii</name>
    <name type="common">Hoop pine</name>
    <name type="synonym">Moreton Bay pine</name>
    <dbReference type="NCBI Taxonomy" id="56994"/>
    <lineage>
        <taxon>Eukaryota</taxon>
        <taxon>Viridiplantae</taxon>
        <taxon>Streptophyta</taxon>
        <taxon>Embryophyta</taxon>
        <taxon>Tracheophyta</taxon>
        <taxon>Spermatophyta</taxon>
        <taxon>Pinopsida</taxon>
        <taxon>Pinidae</taxon>
        <taxon>Conifers II</taxon>
        <taxon>Araucariales</taxon>
        <taxon>Araucariaceae</taxon>
        <taxon>Araucaria</taxon>
    </lineage>
</organism>
<dbReference type="AlphaFoldDB" id="A0A0D6R1Z2"/>
<dbReference type="InterPro" id="IPR013083">
    <property type="entry name" value="Znf_RING/FYVE/PHD"/>
</dbReference>
<accession>A0A0D6R1Z2</accession>
<feature type="compositionally biased region" description="Polar residues" evidence="2">
    <location>
        <begin position="566"/>
        <end position="586"/>
    </location>
</feature>
<dbReference type="InterPro" id="IPR001841">
    <property type="entry name" value="Znf_RING"/>
</dbReference>
<protein>
    <recommendedName>
        <fullName evidence="3">RING-type domain-containing protein</fullName>
    </recommendedName>
</protein>
<keyword evidence="1" id="KW-0479">Metal-binding</keyword>
<dbReference type="PROSITE" id="PS50089">
    <property type="entry name" value="ZF_RING_2"/>
    <property type="match status" value="1"/>
</dbReference>
<name>A0A0D6R1Z2_ARACU</name>
<evidence type="ECO:0000313" key="4">
    <source>
        <dbReference type="EMBL" id="JAG97847.1"/>
    </source>
</evidence>